<dbReference type="Proteomes" id="UP000030762">
    <property type="component" value="Unassembled WGS sequence"/>
</dbReference>
<dbReference type="RefSeq" id="XP_008611604.1">
    <property type="nucleotide sequence ID" value="XM_008613382.1"/>
</dbReference>
<dbReference type="AlphaFoldDB" id="T0RWK4"/>
<evidence type="ECO:0000313" key="1">
    <source>
        <dbReference type="EMBL" id="EQC34732.1"/>
    </source>
</evidence>
<sequence>MATLVAADFTDTIDSTKSWVQLRVFDHEGESYLTPRIPVSSDTANLGGAAFTKAFQALPNKAISSISCTSKVIDAVPDTTLEDGFYVTCQYTDNPGPHRLPEVVASAFASSGAAPTASRAYVTADIRRGESVDYCATALSNTYTSGADSTTITVSGSTVGITVPSMIKIKDQLLIVTALASASTLTNAWALPAATATAIAGGATMYTASGVTVTADVCKIIAWTVGSNSFSCATDAQVPTAVVGSKIFYQNAIYYVRAIVPAVTGTPALITVDRKFGGKSADGSDCFKGYTNDNCDTQNILAF</sequence>
<dbReference type="EMBL" id="JH767153">
    <property type="protein sequence ID" value="EQC34732.1"/>
    <property type="molecule type" value="Genomic_DNA"/>
</dbReference>
<evidence type="ECO:0000313" key="2">
    <source>
        <dbReference type="Proteomes" id="UP000030762"/>
    </source>
</evidence>
<dbReference type="VEuPathDB" id="FungiDB:SDRG_07546"/>
<organism evidence="1 2">
    <name type="scientific">Saprolegnia diclina (strain VS20)</name>
    <dbReference type="NCBI Taxonomy" id="1156394"/>
    <lineage>
        <taxon>Eukaryota</taxon>
        <taxon>Sar</taxon>
        <taxon>Stramenopiles</taxon>
        <taxon>Oomycota</taxon>
        <taxon>Saprolegniomycetes</taxon>
        <taxon>Saprolegniales</taxon>
        <taxon>Saprolegniaceae</taxon>
        <taxon>Saprolegnia</taxon>
    </lineage>
</organism>
<protein>
    <submittedName>
        <fullName evidence="1">Uncharacterized protein</fullName>
    </submittedName>
</protein>
<dbReference type="GeneID" id="19948273"/>
<gene>
    <name evidence="1" type="ORF">SDRG_07546</name>
</gene>
<dbReference type="OrthoDB" id="442731at2759"/>
<accession>T0RWK4</accession>
<reference evidence="1 2" key="1">
    <citation type="submission" date="2012-04" db="EMBL/GenBank/DDBJ databases">
        <title>The Genome Sequence of Saprolegnia declina VS20.</title>
        <authorList>
            <consortium name="The Broad Institute Genome Sequencing Platform"/>
            <person name="Russ C."/>
            <person name="Nusbaum C."/>
            <person name="Tyler B."/>
            <person name="van West P."/>
            <person name="Dieguez-Uribeondo J."/>
            <person name="de Bruijn I."/>
            <person name="Tripathy S."/>
            <person name="Jiang R."/>
            <person name="Young S.K."/>
            <person name="Zeng Q."/>
            <person name="Gargeya S."/>
            <person name="Fitzgerald M."/>
            <person name="Haas B."/>
            <person name="Abouelleil A."/>
            <person name="Alvarado L."/>
            <person name="Arachchi H.M."/>
            <person name="Berlin A."/>
            <person name="Chapman S.B."/>
            <person name="Goldberg J."/>
            <person name="Griggs A."/>
            <person name="Gujja S."/>
            <person name="Hansen M."/>
            <person name="Howarth C."/>
            <person name="Imamovic A."/>
            <person name="Larimer J."/>
            <person name="McCowen C."/>
            <person name="Montmayeur A."/>
            <person name="Murphy C."/>
            <person name="Neiman D."/>
            <person name="Pearson M."/>
            <person name="Priest M."/>
            <person name="Roberts A."/>
            <person name="Saif S."/>
            <person name="Shea T."/>
            <person name="Sisk P."/>
            <person name="Sykes S."/>
            <person name="Wortman J."/>
            <person name="Nusbaum C."/>
            <person name="Birren B."/>
        </authorList>
    </citation>
    <scope>NUCLEOTIDE SEQUENCE [LARGE SCALE GENOMIC DNA]</scope>
    <source>
        <strain evidence="1 2">VS20</strain>
    </source>
</reference>
<dbReference type="InParanoid" id="T0RWK4"/>
<dbReference type="OMA" id="TDNPGPH"/>
<proteinExistence type="predicted"/>
<keyword evidence="2" id="KW-1185">Reference proteome</keyword>
<name>T0RWK4_SAPDV</name>